<keyword evidence="2" id="KW-0732">Signal</keyword>
<name>A0A6H1QAK4_PSEAI</name>
<feature type="compositionally biased region" description="Low complexity" evidence="1">
    <location>
        <begin position="35"/>
        <end position="45"/>
    </location>
</feature>
<reference evidence="3" key="1">
    <citation type="submission" date="2020-01" db="EMBL/GenBank/DDBJ databases">
        <authorList>
            <person name="Zhou D."/>
        </authorList>
    </citation>
    <scope>NUCLEOTIDE SEQUENCE</scope>
    <source>
        <strain evidence="3">201330</strain>
        <plasmid evidence="3">p201330-IMP</plasmid>
    </source>
</reference>
<geneLocation type="plasmid" evidence="3">
    <name>p201330-IMP</name>
</geneLocation>
<evidence type="ECO:0008006" key="4">
    <source>
        <dbReference type="Google" id="ProtNLM"/>
    </source>
</evidence>
<dbReference type="RefSeq" id="WP_079387795.1">
    <property type="nucleotide sequence ID" value="NZ_CP115238.1"/>
</dbReference>
<protein>
    <recommendedName>
        <fullName evidence="4">Lipoprotein</fullName>
    </recommendedName>
</protein>
<feature type="region of interest" description="Disordered" evidence="1">
    <location>
        <begin position="33"/>
        <end position="82"/>
    </location>
</feature>
<dbReference type="EMBL" id="MN961671">
    <property type="protein sequence ID" value="QIZ23349.1"/>
    <property type="molecule type" value="Genomic_DNA"/>
</dbReference>
<evidence type="ECO:0000256" key="2">
    <source>
        <dbReference type="SAM" id="SignalP"/>
    </source>
</evidence>
<accession>A0A6H1QAK4</accession>
<sequence length="144" mass="15519">MIKRINCSVVFLLMVATAFPACAGIFNIGTSGGASNESSSSNVVVRPDAGPGRASTPIVPVESASPQRVPVESTPVYQPYTPPAASVLPAPISDDAEVRRYDRYPNESDVDYIARMKQVYKTSAAELERVGAEHMLRMQRLAPH</sequence>
<organism evidence="3">
    <name type="scientific">Pseudomonas aeruginosa</name>
    <dbReference type="NCBI Taxonomy" id="287"/>
    <lineage>
        <taxon>Bacteria</taxon>
        <taxon>Pseudomonadati</taxon>
        <taxon>Pseudomonadota</taxon>
        <taxon>Gammaproteobacteria</taxon>
        <taxon>Pseudomonadales</taxon>
        <taxon>Pseudomonadaceae</taxon>
        <taxon>Pseudomonas</taxon>
    </lineage>
</organism>
<feature type="signal peptide" evidence="2">
    <location>
        <begin position="1"/>
        <end position="23"/>
    </location>
</feature>
<feature type="chain" id="PRO_5026105132" description="Lipoprotein" evidence="2">
    <location>
        <begin position="24"/>
        <end position="144"/>
    </location>
</feature>
<proteinExistence type="predicted"/>
<evidence type="ECO:0000313" key="3">
    <source>
        <dbReference type="EMBL" id="QIZ23349.1"/>
    </source>
</evidence>
<keyword evidence="3" id="KW-0614">Plasmid</keyword>
<dbReference type="AlphaFoldDB" id="A0A6H1QAK4"/>
<evidence type="ECO:0000256" key="1">
    <source>
        <dbReference type="SAM" id="MobiDB-lite"/>
    </source>
</evidence>